<dbReference type="AlphaFoldDB" id="A0A7W9U4Z7"/>
<proteinExistence type="predicted"/>
<gene>
    <name evidence="1" type="ORF">F4827_006998</name>
</gene>
<dbReference type="Proteomes" id="UP000571554">
    <property type="component" value="Unassembled WGS sequence"/>
</dbReference>
<sequence length="76" mass="8595">MCYFTENDTLIRLTSPKVAISIQIAWIPDFSESVKCGYVRLVPDDSPQPMRGQDLACFDGKTWKRLDHPDNLPVGP</sequence>
<keyword evidence="2" id="KW-1185">Reference proteome</keyword>
<accession>A0A7W9U4Z7</accession>
<dbReference type="EMBL" id="JACHBW010000042">
    <property type="protein sequence ID" value="MBB6107117.1"/>
    <property type="molecule type" value="Genomic_DNA"/>
</dbReference>
<evidence type="ECO:0000313" key="1">
    <source>
        <dbReference type="EMBL" id="MBB6107117.1"/>
    </source>
</evidence>
<protein>
    <submittedName>
        <fullName evidence="1">Uncharacterized protein</fullName>
    </submittedName>
</protein>
<comment type="caution">
    <text evidence="1">The sequence shown here is derived from an EMBL/GenBank/DDBJ whole genome shotgun (WGS) entry which is preliminary data.</text>
</comment>
<organism evidence="1 2">
    <name type="scientific">Paraburkholderia bannensis</name>
    <dbReference type="NCBI Taxonomy" id="765414"/>
    <lineage>
        <taxon>Bacteria</taxon>
        <taxon>Pseudomonadati</taxon>
        <taxon>Pseudomonadota</taxon>
        <taxon>Betaproteobacteria</taxon>
        <taxon>Burkholderiales</taxon>
        <taxon>Burkholderiaceae</taxon>
        <taxon>Paraburkholderia</taxon>
    </lineage>
</organism>
<reference evidence="1 2" key="1">
    <citation type="submission" date="2020-08" db="EMBL/GenBank/DDBJ databases">
        <title>Above-ground endophytic microbial communities from plants in different locations in the United States.</title>
        <authorList>
            <person name="Frank C."/>
        </authorList>
    </citation>
    <scope>NUCLEOTIDE SEQUENCE [LARGE SCALE GENOMIC DNA]</scope>
    <source>
        <strain evidence="1 2">WP4_2_2</strain>
    </source>
</reference>
<evidence type="ECO:0000313" key="2">
    <source>
        <dbReference type="Proteomes" id="UP000571554"/>
    </source>
</evidence>
<name>A0A7W9U4Z7_9BURK</name>